<dbReference type="InterPro" id="IPR032466">
    <property type="entry name" value="Metal_Hydrolase"/>
</dbReference>
<dbReference type="EMBL" id="CDSF01000082">
    <property type="protein sequence ID" value="CEO98101.1"/>
    <property type="molecule type" value="Genomic_DNA"/>
</dbReference>
<dbReference type="Proteomes" id="UP000039324">
    <property type="component" value="Unassembled WGS sequence"/>
</dbReference>
<organism evidence="3 4">
    <name type="scientific">Plasmodiophora brassicae</name>
    <name type="common">Clubroot disease agent</name>
    <dbReference type="NCBI Taxonomy" id="37360"/>
    <lineage>
        <taxon>Eukaryota</taxon>
        <taxon>Sar</taxon>
        <taxon>Rhizaria</taxon>
        <taxon>Endomyxa</taxon>
        <taxon>Phytomyxea</taxon>
        <taxon>Plasmodiophorida</taxon>
        <taxon>Plasmodiophoridae</taxon>
        <taxon>Plasmodiophora</taxon>
    </lineage>
</organism>
<dbReference type="OrthoDB" id="10264777at2759"/>
<dbReference type="OMA" id="PCRKGAH"/>
<feature type="domain" description="Amidohydrolase-related" evidence="2">
    <location>
        <begin position="66"/>
        <end position="443"/>
    </location>
</feature>
<keyword evidence="4" id="KW-1185">Reference proteome</keyword>
<dbReference type="AlphaFoldDB" id="A0A0G4ISN3"/>
<proteinExistence type="predicted"/>
<evidence type="ECO:0000259" key="2">
    <source>
        <dbReference type="Pfam" id="PF01979"/>
    </source>
</evidence>
<dbReference type="InterPro" id="IPR011059">
    <property type="entry name" value="Metal-dep_hydrolase_composite"/>
</dbReference>
<accession>A0A0G4ISN3</accession>
<dbReference type="Gene3D" id="3.20.20.140">
    <property type="entry name" value="Metal-dependent hydrolases"/>
    <property type="match status" value="1"/>
</dbReference>
<evidence type="ECO:0000313" key="4">
    <source>
        <dbReference type="Proteomes" id="UP000039324"/>
    </source>
</evidence>
<dbReference type="STRING" id="37360.A0A0G4ISN3"/>
<reference evidence="3 4" key="1">
    <citation type="submission" date="2015-02" db="EMBL/GenBank/DDBJ databases">
        <authorList>
            <person name="Chooi Y.-H."/>
        </authorList>
    </citation>
    <scope>NUCLEOTIDE SEQUENCE [LARGE SCALE GENOMIC DNA]</scope>
    <source>
        <strain evidence="3">E3</strain>
    </source>
</reference>
<sequence length="460" mass="49223">MAGPGQGRTIRLINVRIVRHGRIVEGPGTELWVQNGKIIDHYKRWWSSKDNSEYAADIVIDGQNAIVAPGFIDVQINGAYGVSFSEPSVSADDVHHVGRCLLRHGVTSFVPTVVSSIPDVYAAVLPKLRPYSGSPSAGATLLGVHLEGSSPFSAMLHPPNCFHQGRSLTRLSMEHMIRLSCVIQQMEWRGILGVVGNETSSYPQCGVFSLMEVYGRDLSDIAIMTMAIELPGAIEAMAETRKAFPNIAFSIGHSVATIEDCRLAIEAGATCVTHLFNAMQNFHHRNPCIIGTLAPGEHRIPFYGLICDGVHTHASAVAMAYKTHPTGAILVTDAISAMGMAASTASSPTRLGTKPLEVSTSQVVIAGTNCLAGSVGTFDGGLRRFKKYTACTTVEAIDCATLHPAQLLGISNRKGVLDVGCDADFVLLDDDLNVLETYIAGELAWSSTQLPVVNGVCQRK</sequence>
<evidence type="ECO:0000313" key="3">
    <source>
        <dbReference type="EMBL" id="CEO98101.1"/>
    </source>
</evidence>
<evidence type="ECO:0000256" key="1">
    <source>
        <dbReference type="ARBA" id="ARBA00022801"/>
    </source>
</evidence>
<name>A0A0G4ISN3_PLABS</name>
<dbReference type="GO" id="GO:0006046">
    <property type="term" value="P:N-acetylglucosamine catabolic process"/>
    <property type="evidence" value="ECO:0007669"/>
    <property type="project" value="TreeGrafter"/>
</dbReference>
<dbReference type="Pfam" id="PF01979">
    <property type="entry name" value="Amidohydro_1"/>
    <property type="match status" value="1"/>
</dbReference>
<dbReference type="GO" id="GO:0008448">
    <property type="term" value="F:N-acetylglucosamine-6-phosphate deacetylase activity"/>
    <property type="evidence" value="ECO:0007669"/>
    <property type="project" value="TreeGrafter"/>
</dbReference>
<dbReference type="SUPFAM" id="SSF51556">
    <property type="entry name" value="Metallo-dependent hydrolases"/>
    <property type="match status" value="1"/>
</dbReference>
<dbReference type="PANTHER" id="PTHR11113">
    <property type="entry name" value="N-ACETYLGLUCOSAMINE-6-PHOSPHATE DEACETYLASE"/>
    <property type="match status" value="1"/>
</dbReference>
<gene>
    <name evidence="3" type="ORF">PBRA_006215</name>
</gene>
<keyword evidence="1" id="KW-0378">Hydrolase</keyword>
<dbReference type="InterPro" id="IPR006680">
    <property type="entry name" value="Amidohydro-rel"/>
</dbReference>
<protein>
    <recommendedName>
        <fullName evidence="2">Amidohydrolase-related domain-containing protein</fullName>
    </recommendedName>
</protein>
<dbReference type="SUPFAM" id="SSF51338">
    <property type="entry name" value="Composite domain of metallo-dependent hydrolases"/>
    <property type="match status" value="1"/>
</dbReference>
<dbReference type="PANTHER" id="PTHR11113:SF14">
    <property type="entry name" value="N-ACETYLGLUCOSAMINE-6-PHOSPHATE DEACETYLASE"/>
    <property type="match status" value="1"/>
</dbReference>